<sequence>MVPYATRKYYLDYSKYYRESGYTKRTIQKYQNGIKEVCLDMYDGFGERYLIENLFWKCKGIEKFTYKKATISDFESEFPDPRCILSSSLTALKLIAKHLRPEALPAYSRAFPELRNLPIETIYRLFDSLSFIVNMSKTKINHLKVYFDIGLPIKKDKLHKPVLLEILSKKSCQKQFLANITLSNQLEEFSMATNKEYGYIIAIKCTSIDFISISFNEMHILKEYPLSL</sequence>
<dbReference type="EMBL" id="PJQL01001963">
    <property type="protein sequence ID" value="RCH86006.1"/>
    <property type="molecule type" value="Genomic_DNA"/>
</dbReference>
<organism evidence="1 2">
    <name type="scientific">Rhizopus azygosporus</name>
    <name type="common">Rhizopus microsporus var. azygosporus</name>
    <dbReference type="NCBI Taxonomy" id="86630"/>
    <lineage>
        <taxon>Eukaryota</taxon>
        <taxon>Fungi</taxon>
        <taxon>Fungi incertae sedis</taxon>
        <taxon>Mucoromycota</taxon>
        <taxon>Mucoromycotina</taxon>
        <taxon>Mucoromycetes</taxon>
        <taxon>Mucorales</taxon>
        <taxon>Mucorineae</taxon>
        <taxon>Rhizopodaceae</taxon>
        <taxon>Rhizopus</taxon>
    </lineage>
</organism>
<gene>
    <name evidence="1" type="ORF">CU097_009352</name>
</gene>
<name>A0A367J7W1_RHIAZ</name>
<accession>A0A367J7W1</accession>
<keyword evidence="2" id="KW-1185">Reference proteome</keyword>
<proteinExistence type="predicted"/>
<dbReference type="Proteomes" id="UP000252139">
    <property type="component" value="Unassembled WGS sequence"/>
</dbReference>
<reference evidence="1 2" key="1">
    <citation type="journal article" date="2018" name="G3 (Bethesda)">
        <title>Phylogenetic and Phylogenomic Definition of Rhizopus Species.</title>
        <authorList>
            <person name="Gryganskyi A.P."/>
            <person name="Golan J."/>
            <person name="Dolatabadi S."/>
            <person name="Mondo S."/>
            <person name="Robb S."/>
            <person name="Idnurm A."/>
            <person name="Muszewska A."/>
            <person name="Steczkiewicz K."/>
            <person name="Masonjones S."/>
            <person name="Liao H.L."/>
            <person name="Gajdeczka M.T."/>
            <person name="Anike F."/>
            <person name="Vuek A."/>
            <person name="Anishchenko I.M."/>
            <person name="Voigt K."/>
            <person name="de Hoog G.S."/>
            <person name="Smith M.E."/>
            <person name="Heitman J."/>
            <person name="Vilgalys R."/>
            <person name="Stajich J.E."/>
        </authorList>
    </citation>
    <scope>NUCLEOTIDE SEQUENCE [LARGE SCALE GENOMIC DNA]</scope>
    <source>
        <strain evidence="1 2">CBS 357.93</strain>
    </source>
</reference>
<evidence type="ECO:0000313" key="1">
    <source>
        <dbReference type="EMBL" id="RCH86006.1"/>
    </source>
</evidence>
<dbReference type="AlphaFoldDB" id="A0A367J7W1"/>
<comment type="caution">
    <text evidence="1">The sequence shown here is derived from an EMBL/GenBank/DDBJ whole genome shotgun (WGS) entry which is preliminary data.</text>
</comment>
<evidence type="ECO:0000313" key="2">
    <source>
        <dbReference type="Proteomes" id="UP000252139"/>
    </source>
</evidence>
<protein>
    <submittedName>
        <fullName evidence="1">Uncharacterized protein</fullName>
    </submittedName>
</protein>